<dbReference type="GO" id="GO:0005737">
    <property type="term" value="C:cytoplasm"/>
    <property type="evidence" value="ECO:0007669"/>
    <property type="project" value="TreeGrafter"/>
</dbReference>
<evidence type="ECO:0000256" key="7">
    <source>
        <dbReference type="ARBA" id="ARBA00022679"/>
    </source>
</evidence>
<dbReference type="InterPro" id="IPR000860">
    <property type="entry name" value="HemC"/>
</dbReference>
<comment type="cofactor">
    <cofactor evidence="1">
        <name>dipyrromethane</name>
        <dbReference type="ChEBI" id="CHEBI:60342"/>
    </cofactor>
</comment>
<dbReference type="EMBL" id="BACD03000028">
    <property type="protein sequence ID" value="GAO49989.1"/>
    <property type="molecule type" value="Genomic_DNA"/>
</dbReference>
<comment type="pathway">
    <text evidence="3">Porphyrin-containing compound metabolism; protoporphyrin-IX biosynthesis; coproporphyrinogen-III from 5-aminolevulinate: step 2/4.</text>
</comment>
<keyword evidence="16" id="KW-1185">Reference proteome</keyword>
<comment type="catalytic activity">
    <reaction evidence="12">
        <text>4 porphobilinogen + H2O = hydroxymethylbilane + 4 NH4(+)</text>
        <dbReference type="Rhea" id="RHEA:13185"/>
        <dbReference type="ChEBI" id="CHEBI:15377"/>
        <dbReference type="ChEBI" id="CHEBI:28938"/>
        <dbReference type="ChEBI" id="CHEBI:57845"/>
        <dbReference type="ChEBI" id="CHEBI:58126"/>
        <dbReference type="EC" id="2.5.1.61"/>
    </reaction>
</comment>
<evidence type="ECO:0000256" key="12">
    <source>
        <dbReference type="ARBA" id="ARBA00048169"/>
    </source>
</evidence>
<evidence type="ECO:0000313" key="16">
    <source>
        <dbReference type="Proteomes" id="UP000033140"/>
    </source>
</evidence>
<keyword evidence="7" id="KW-0808">Transferase</keyword>
<dbReference type="AlphaFoldDB" id="A0A0E9NJH0"/>
<dbReference type="PRINTS" id="PR00151">
    <property type="entry name" value="PORPHBDMNASE"/>
</dbReference>
<dbReference type="FunFam" id="3.30.160.40:FF:000002">
    <property type="entry name" value="Porphobilinogen deaminase"/>
    <property type="match status" value="1"/>
</dbReference>
<protein>
    <recommendedName>
        <fullName evidence="6">Porphobilinogen deaminase</fullName>
        <ecNumber evidence="5">2.5.1.61</ecNumber>
    </recommendedName>
    <alternativeName>
        <fullName evidence="11">Hydroxymethylbilane synthase</fullName>
    </alternativeName>
    <alternativeName>
        <fullName evidence="10">Pre-uroporphyrinogen synthase</fullName>
    </alternativeName>
</protein>
<dbReference type="InterPro" id="IPR036803">
    <property type="entry name" value="Porphobilinogen_deaminase_C_sf"/>
</dbReference>
<name>A0A0E9NJH0_SAICN</name>
<comment type="function">
    <text evidence="2">Tetrapolymerization of the monopyrrole PBG into the hydroxymethylbilane pre-uroporphyrinogen in several discrete steps.</text>
</comment>
<dbReference type="EC" id="2.5.1.61" evidence="5"/>
<dbReference type="PIRSF" id="PIRSF001438">
    <property type="entry name" value="4pyrrol_synth_OHMeBilane_synth"/>
    <property type="match status" value="1"/>
</dbReference>
<feature type="domain" description="Porphobilinogen deaminase N-terminal" evidence="13">
    <location>
        <begin position="12"/>
        <end position="238"/>
    </location>
</feature>
<evidence type="ECO:0000256" key="1">
    <source>
        <dbReference type="ARBA" id="ARBA00001916"/>
    </source>
</evidence>
<evidence type="ECO:0000259" key="13">
    <source>
        <dbReference type="Pfam" id="PF01379"/>
    </source>
</evidence>
<evidence type="ECO:0000256" key="6">
    <source>
        <dbReference type="ARBA" id="ARBA00016519"/>
    </source>
</evidence>
<evidence type="ECO:0000256" key="5">
    <source>
        <dbReference type="ARBA" id="ARBA00012655"/>
    </source>
</evidence>
<dbReference type="Proteomes" id="UP000033140">
    <property type="component" value="Unassembled WGS sequence"/>
</dbReference>
<dbReference type="SUPFAM" id="SSF54782">
    <property type="entry name" value="Porphobilinogen deaminase (hydroxymethylbilane synthase), C-terminal domain"/>
    <property type="match status" value="1"/>
</dbReference>
<dbReference type="NCBIfam" id="TIGR00212">
    <property type="entry name" value="hemC"/>
    <property type="match status" value="1"/>
</dbReference>
<keyword evidence="9" id="KW-0627">Porphyrin biosynthesis</keyword>
<dbReference type="CDD" id="cd13645">
    <property type="entry name" value="PBP2_HuPBGD_like"/>
    <property type="match status" value="1"/>
</dbReference>
<evidence type="ECO:0000256" key="3">
    <source>
        <dbReference type="ARBA" id="ARBA00004735"/>
    </source>
</evidence>
<gene>
    <name evidence="15" type="ORF">G7K_4124-t1</name>
</gene>
<dbReference type="PROSITE" id="PS00533">
    <property type="entry name" value="PORPHOBILINOGEN_DEAM"/>
    <property type="match status" value="1"/>
</dbReference>
<dbReference type="SUPFAM" id="SSF53850">
    <property type="entry name" value="Periplasmic binding protein-like II"/>
    <property type="match status" value="1"/>
</dbReference>
<dbReference type="Pfam" id="PF01379">
    <property type="entry name" value="Porphobil_deam"/>
    <property type="match status" value="1"/>
</dbReference>
<dbReference type="OMA" id="NAHEWAG"/>
<dbReference type="STRING" id="698492.A0A0E9NJH0"/>
<evidence type="ECO:0000256" key="4">
    <source>
        <dbReference type="ARBA" id="ARBA00005638"/>
    </source>
</evidence>
<reference evidence="15 16" key="1">
    <citation type="journal article" date="2011" name="J. Gen. Appl. Microbiol.">
        <title>Draft genome sequencing of the enigmatic yeast Saitoella complicata.</title>
        <authorList>
            <person name="Nishida H."/>
            <person name="Hamamoto M."/>
            <person name="Sugiyama J."/>
        </authorList>
    </citation>
    <scope>NUCLEOTIDE SEQUENCE [LARGE SCALE GENOMIC DNA]</scope>
    <source>
        <strain evidence="15 16">NRRL Y-17804</strain>
    </source>
</reference>
<dbReference type="GO" id="GO:0006782">
    <property type="term" value="P:protoporphyrinogen IX biosynthetic process"/>
    <property type="evidence" value="ECO:0007669"/>
    <property type="project" value="UniProtKB-UniPathway"/>
</dbReference>
<keyword evidence="8" id="KW-0350">Heme biosynthesis</keyword>
<evidence type="ECO:0000256" key="2">
    <source>
        <dbReference type="ARBA" id="ARBA00002869"/>
    </source>
</evidence>
<dbReference type="UniPathway" id="UPA00251">
    <property type="reaction ID" value="UER00319"/>
</dbReference>
<dbReference type="InterPro" id="IPR022419">
    <property type="entry name" value="Porphobilin_deaminase_cofac_BS"/>
</dbReference>
<organism evidence="15 16">
    <name type="scientific">Saitoella complicata (strain BCRC 22490 / CBS 7301 / JCM 7358 / NBRC 10748 / NRRL Y-17804)</name>
    <dbReference type="NCBI Taxonomy" id="698492"/>
    <lineage>
        <taxon>Eukaryota</taxon>
        <taxon>Fungi</taxon>
        <taxon>Dikarya</taxon>
        <taxon>Ascomycota</taxon>
        <taxon>Taphrinomycotina</taxon>
        <taxon>Taphrinomycotina incertae sedis</taxon>
        <taxon>Saitoella</taxon>
    </lineage>
</organism>
<comment type="similarity">
    <text evidence="4">Belongs to the HMBS family.</text>
</comment>
<evidence type="ECO:0000256" key="9">
    <source>
        <dbReference type="ARBA" id="ARBA00023244"/>
    </source>
</evidence>
<reference evidence="15 16" key="3">
    <citation type="journal article" date="2015" name="Genome Announc.">
        <title>Draft Genome Sequence of the Archiascomycetous Yeast Saitoella complicata.</title>
        <authorList>
            <person name="Yamauchi K."/>
            <person name="Kondo S."/>
            <person name="Hamamoto M."/>
            <person name="Takahashi Y."/>
            <person name="Ogura Y."/>
            <person name="Hayashi T."/>
            <person name="Nishida H."/>
        </authorList>
    </citation>
    <scope>NUCLEOTIDE SEQUENCE [LARGE SCALE GENOMIC DNA]</scope>
    <source>
        <strain evidence="15 16">NRRL Y-17804</strain>
    </source>
</reference>
<evidence type="ECO:0000256" key="8">
    <source>
        <dbReference type="ARBA" id="ARBA00023133"/>
    </source>
</evidence>
<dbReference type="InterPro" id="IPR022418">
    <property type="entry name" value="Porphobilinogen_deaminase_C"/>
</dbReference>
<dbReference type="InterPro" id="IPR022417">
    <property type="entry name" value="Porphobilin_deaminase_N"/>
</dbReference>
<evidence type="ECO:0000259" key="14">
    <source>
        <dbReference type="Pfam" id="PF03900"/>
    </source>
</evidence>
<dbReference type="PANTHER" id="PTHR11557:SF0">
    <property type="entry name" value="PORPHOBILINOGEN DEAMINASE"/>
    <property type="match status" value="1"/>
</dbReference>
<evidence type="ECO:0000256" key="10">
    <source>
        <dbReference type="ARBA" id="ARBA00030685"/>
    </source>
</evidence>
<accession>A0A0E9NJH0</accession>
<proteinExistence type="inferred from homology"/>
<reference evidence="15 16" key="2">
    <citation type="journal article" date="2014" name="J. Gen. Appl. Microbiol.">
        <title>The early diverging ascomycetous budding yeast Saitoella complicata has three histone deacetylases belonging to the Clr6, Hos2, and Rpd3 lineages.</title>
        <authorList>
            <person name="Nishida H."/>
            <person name="Matsumoto T."/>
            <person name="Kondo S."/>
            <person name="Hamamoto M."/>
            <person name="Yoshikawa H."/>
        </authorList>
    </citation>
    <scope>NUCLEOTIDE SEQUENCE [LARGE SCALE GENOMIC DNA]</scope>
    <source>
        <strain evidence="15 16">NRRL Y-17804</strain>
    </source>
</reference>
<dbReference type="GO" id="GO:0004418">
    <property type="term" value="F:hydroxymethylbilane synthase activity"/>
    <property type="evidence" value="ECO:0007669"/>
    <property type="project" value="UniProtKB-EC"/>
</dbReference>
<sequence>MSGSTEKTGFPIGSRRSKLALVQTELVQSSLQALHPDLSFPISAMQTMGDKNQIQSLYNMGKSLWTKELEVVLFEGDVDLIVHSLKDMPTTLPEGARLGAILEREDPRDALVMRAGSAYETLDDLPEGAIVGTSSVRRTAQLKRKYPHLQFADVRGNVLTRLEKLDGTFSVPPPSLASSSESPIVIPEYSCLILAAAGLIRLGLGGRITGYLEAPTLLHAVGQGALGIEIRENDEKTAQLLAPLVHRPTWLRCLAERALMRTLEGGCSVPIGVQTSLSPQNLLEMHACVVSVDGTEYVEAKETMRVESDEEAEELGKLVAMRLVEGGAGAVLERINEVRERHQD</sequence>
<dbReference type="PANTHER" id="PTHR11557">
    <property type="entry name" value="PORPHOBILINOGEN DEAMINASE"/>
    <property type="match status" value="1"/>
</dbReference>
<dbReference type="FunFam" id="3.40.190.10:FF:000086">
    <property type="entry name" value="Probable porphobilinogen deaminase"/>
    <property type="match status" value="1"/>
</dbReference>
<dbReference type="Pfam" id="PF03900">
    <property type="entry name" value="Porphobil_deamC"/>
    <property type="match status" value="1"/>
</dbReference>
<comment type="caution">
    <text evidence="15">The sequence shown here is derived from an EMBL/GenBank/DDBJ whole genome shotgun (WGS) entry which is preliminary data.</text>
</comment>
<evidence type="ECO:0000256" key="11">
    <source>
        <dbReference type="ARBA" id="ARBA00033064"/>
    </source>
</evidence>
<feature type="domain" description="Porphobilinogen deaminase C-terminal" evidence="14">
    <location>
        <begin position="250"/>
        <end position="324"/>
    </location>
</feature>
<dbReference type="Gene3D" id="3.30.160.40">
    <property type="entry name" value="Porphobilinogen deaminase, C-terminal domain"/>
    <property type="match status" value="1"/>
</dbReference>
<evidence type="ECO:0000313" key="15">
    <source>
        <dbReference type="EMBL" id="GAO49989.1"/>
    </source>
</evidence>
<dbReference type="Gene3D" id="3.40.190.10">
    <property type="entry name" value="Periplasmic binding protein-like II"/>
    <property type="match status" value="2"/>
</dbReference>